<dbReference type="Pfam" id="PF01435">
    <property type="entry name" value="Peptidase_M48"/>
    <property type="match status" value="1"/>
</dbReference>
<dbReference type="Gene3D" id="3.30.2010.10">
    <property type="entry name" value="Metalloproteases ('zincins'), catalytic domain"/>
    <property type="match status" value="1"/>
</dbReference>
<evidence type="ECO:0000256" key="3">
    <source>
        <dbReference type="ARBA" id="ARBA00022475"/>
    </source>
</evidence>
<evidence type="ECO:0000256" key="4">
    <source>
        <dbReference type="ARBA" id="ARBA00022670"/>
    </source>
</evidence>
<reference evidence="14 15" key="1">
    <citation type="journal article" date="2016" name="Microbiology (Mosc.)">
        <title>Comparison of Lactobacillus crispatus isolates from Lactobacillus-dominated vaginal microbiomes with isolates from microbiomes containing bacterial vaginosis-associated bacteria.</title>
        <authorList>
            <person name="Abdelmaksoud A.A."/>
            <person name="Koparde V.N."/>
            <person name="Sheth N.U."/>
            <person name="Serrano M.G."/>
            <person name="Glascock A.L."/>
            <person name="Fettweis J.M."/>
            <person name="Strauss Iii J.F."/>
            <person name="Buck G.A."/>
            <person name="Jefferson K.K."/>
        </authorList>
    </citation>
    <scope>NUCLEOTIDE SEQUENCE [LARGE SCALE GENOMIC DNA]</scope>
    <source>
        <strain evidence="14 15">VMC3</strain>
    </source>
</reference>
<evidence type="ECO:0000313" key="14">
    <source>
        <dbReference type="EMBL" id="KWU03553.1"/>
    </source>
</evidence>
<evidence type="ECO:0000259" key="13">
    <source>
        <dbReference type="Pfam" id="PF01435"/>
    </source>
</evidence>
<dbReference type="GO" id="GO:0008270">
    <property type="term" value="F:zinc ion binding"/>
    <property type="evidence" value="ECO:0007669"/>
    <property type="project" value="UniProtKB-UniRule"/>
</dbReference>
<evidence type="ECO:0000256" key="6">
    <source>
        <dbReference type="ARBA" id="ARBA00022723"/>
    </source>
</evidence>
<dbReference type="EMBL" id="LJGP01000024">
    <property type="protein sequence ID" value="KWU03553.1"/>
    <property type="molecule type" value="Genomic_DNA"/>
</dbReference>
<comment type="caution">
    <text evidence="14">The sequence shown here is derived from an EMBL/GenBank/DDBJ whole genome shotgun (WGS) entry which is preliminary data.</text>
</comment>
<feature type="binding site" evidence="12">
    <location>
        <position position="147"/>
    </location>
    <ligand>
        <name>Zn(2+)</name>
        <dbReference type="ChEBI" id="CHEBI:29105"/>
        <note>catalytic</note>
    </ligand>
</feature>
<sequence>MLYQQIARNKRKTALIMFIFLVILGLVGAGIGYLWSNSPTMGVIIALIGSLVYLFIMWQNPANMIMSLNHAQEIHEADNPELWHIVEDMAMVAQVPMPRVYIIPDPSPNAFATGRDPEHSAVAVTQGILELLDREELEGVLGHELSHVKNYDILLSTIAVVLVGVISFISNMASNFWFWGGVRSDDDDDRDSNALAMIFKVVALVFVLILGPLSASLAQMALSRNREYLADASSVKLTRNPQGLISALHKIENSQPMKVADSSSAGLYIENPFHNHGLTHLFDTHPPTADRIKRLENM</sequence>
<keyword evidence="6 12" id="KW-0479">Metal-binding</keyword>
<keyword evidence="4 12" id="KW-0645">Protease</keyword>
<evidence type="ECO:0000256" key="12">
    <source>
        <dbReference type="HAMAP-Rule" id="MF_00188"/>
    </source>
</evidence>
<dbReference type="PATRIC" id="fig|47770.28.peg.805"/>
<evidence type="ECO:0000256" key="1">
    <source>
        <dbReference type="ARBA" id="ARBA00004651"/>
    </source>
</evidence>
<dbReference type="InterPro" id="IPR001915">
    <property type="entry name" value="Peptidase_M48"/>
</dbReference>
<dbReference type="PANTHER" id="PTHR43221">
    <property type="entry name" value="PROTEASE HTPX"/>
    <property type="match status" value="1"/>
</dbReference>
<dbReference type="Proteomes" id="UP000067598">
    <property type="component" value="Unassembled WGS sequence"/>
</dbReference>
<evidence type="ECO:0000256" key="10">
    <source>
        <dbReference type="ARBA" id="ARBA00023049"/>
    </source>
</evidence>
<dbReference type="InterPro" id="IPR022919">
    <property type="entry name" value="Pept_M48_protease_HtpX"/>
</dbReference>
<dbReference type="GO" id="GO:0006508">
    <property type="term" value="P:proteolysis"/>
    <property type="evidence" value="ECO:0007669"/>
    <property type="project" value="UniProtKB-KW"/>
</dbReference>
<keyword evidence="8 12" id="KW-0862">Zinc</keyword>
<keyword evidence="5 12" id="KW-0812">Transmembrane</keyword>
<evidence type="ECO:0000256" key="9">
    <source>
        <dbReference type="ARBA" id="ARBA00022989"/>
    </source>
</evidence>
<evidence type="ECO:0000256" key="7">
    <source>
        <dbReference type="ARBA" id="ARBA00022801"/>
    </source>
</evidence>
<feature type="transmembrane region" description="Helical" evidence="12">
    <location>
        <begin position="41"/>
        <end position="58"/>
    </location>
</feature>
<keyword evidence="7 12" id="KW-0378">Hydrolase</keyword>
<keyword evidence="11 12" id="KW-0472">Membrane</keyword>
<evidence type="ECO:0000256" key="8">
    <source>
        <dbReference type="ARBA" id="ARBA00022833"/>
    </source>
</evidence>
<evidence type="ECO:0000313" key="15">
    <source>
        <dbReference type="Proteomes" id="UP000067598"/>
    </source>
</evidence>
<dbReference type="CDD" id="cd07340">
    <property type="entry name" value="M48B_Htpx_like"/>
    <property type="match status" value="1"/>
</dbReference>
<feature type="binding site" evidence="12">
    <location>
        <position position="143"/>
    </location>
    <ligand>
        <name>Zn(2+)</name>
        <dbReference type="ChEBI" id="CHEBI:29105"/>
        <note>catalytic</note>
    </ligand>
</feature>
<gene>
    <name evidence="12" type="primary">htpX</name>
    <name evidence="14" type="ORF">AEL95_06855</name>
</gene>
<comment type="similarity">
    <text evidence="2 12">Belongs to the peptidase M48B family.</text>
</comment>
<dbReference type="InterPro" id="IPR050083">
    <property type="entry name" value="HtpX_protease"/>
</dbReference>
<evidence type="ECO:0000256" key="11">
    <source>
        <dbReference type="ARBA" id="ARBA00023136"/>
    </source>
</evidence>
<dbReference type="GO" id="GO:0004222">
    <property type="term" value="F:metalloendopeptidase activity"/>
    <property type="evidence" value="ECO:0007669"/>
    <property type="project" value="UniProtKB-UniRule"/>
</dbReference>
<keyword evidence="3 12" id="KW-1003">Cell membrane</keyword>
<feature type="binding site" evidence="12">
    <location>
        <position position="227"/>
    </location>
    <ligand>
        <name>Zn(2+)</name>
        <dbReference type="ChEBI" id="CHEBI:29105"/>
        <note>catalytic</note>
    </ligand>
</feature>
<organism evidence="14 15">
    <name type="scientific">Lactobacillus crispatus</name>
    <dbReference type="NCBI Taxonomy" id="47770"/>
    <lineage>
        <taxon>Bacteria</taxon>
        <taxon>Bacillati</taxon>
        <taxon>Bacillota</taxon>
        <taxon>Bacilli</taxon>
        <taxon>Lactobacillales</taxon>
        <taxon>Lactobacillaceae</taxon>
        <taxon>Lactobacillus</taxon>
    </lineage>
</organism>
<evidence type="ECO:0000256" key="5">
    <source>
        <dbReference type="ARBA" id="ARBA00022692"/>
    </source>
</evidence>
<protein>
    <recommendedName>
        <fullName evidence="12">Protease HtpX homolog</fullName>
        <ecNumber evidence="12">3.4.24.-</ecNumber>
    </recommendedName>
</protein>
<dbReference type="HAMAP" id="MF_00188">
    <property type="entry name" value="Pept_M48_protease_HtpX"/>
    <property type="match status" value="1"/>
</dbReference>
<comment type="subcellular location">
    <subcellularLocation>
        <location evidence="1 12">Cell membrane</location>
        <topology evidence="1 12">Multi-pass membrane protein</topology>
    </subcellularLocation>
</comment>
<dbReference type="EC" id="3.4.24.-" evidence="12"/>
<accession>A0A109DDQ3</accession>
<name>A0A109DDQ3_9LACO</name>
<evidence type="ECO:0000256" key="2">
    <source>
        <dbReference type="ARBA" id="ARBA00009779"/>
    </source>
</evidence>
<feature type="transmembrane region" description="Helical" evidence="12">
    <location>
        <begin position="153"/>
        <end position="174"/>
    </location>
</feature>
<dbReference type="PANTHER" id="PTHR43221:SF1">
    <property type="entry name" value="PROTEASE HTPX"/>
    <property type="match status" value="1"/>
</dbReference>
<feature type="domain" description="Peptidase M48" evidence="13">
    <location>
        <begin position="77"/>
        <end position="297"/>
    </location>
</feature>
<dbReference type="GO" id="GO:0005886">
    <property type="term" value="C:plasma membrane"/>
    <property type="evidence" value="ECO:0007669"/>
    <property type="project" value="UniProtKB-SubCell"/>
</dbReference>
<dbReference type="RefSeq" id="WP_060462187.1">
    <property type="nucleotide sequence ID" value="NZ_AP025162.1"/>
</dbReference>
<feature type="active site" evidence="12">
    <location>
        <position position="144"/>
    </location>
</feature>
<proteinExistence type="inferred from homology"/>
<comment type="cofactor">
    <cofactor evidence="12">
        <name>Zn(2+)</name>
        <dbReference type="ChEBI" id="CHEBI:29105"/>
    </cofactor>
    <text evidence="12">Binds 1 zinc ion per subunit.</text>
</comment>
<keyword evidence="9 12" id="KW-1133">Transmembrane helix</keyword>
<dbReference type="AlphaFoldDB" id="A0A109DDQ3"/>
<feature type="transmembrane region" description="Helical" evidence="12">
    <location>
        <begin position="194"/>
        <end position="218"/>
    </location>
</feature>
<feature type="transmembrane region" description="Helical" evidence="12">
    <location>
        <begin position="12"/>
        <end position="35"/>
    </location>
</feature>
<dbReference type="NCBIfam" id="NF003425">
    <property type="entry name" value="PRK04897.1"/>
    <property type="match status" value="1"/>
</dbReference>
<keyword evidence="10 12" id="KW-0482">Metalloprotease</keyword>